<protein>
    <recommendedName>
        <fullName evidence="1">CYTH domain-containing protein</fullName>
    </recommendedName>
</protein>
<dbReference type="SUPFAM" id="SSF55154">
    <property type="entry name" value="CYTH-like phosphatases"/>
    <property type="match status" value="1"/>
</dbReference>
<dbReference type="AlphaFoldDB" id="A0A1G2HUS8"/>
<sequence>MEINIGSKDNNREIEIEVSDLQKAKDFLEELGLVAFRQQEKKRHTFKLGEVIVDIDTWPSIPTYVELEGPNEESLKEAAVKLGLDWKNVVFKSARFIIEEKYGIPVSSLHFFTFSKIE</sequence>
<name>A0A1G2HUS8_9BACT</name>
<proteinExistence type="predicted"/>
<comment type="caution">
    <text evidence="2">The sequence shown here is derived from an EMBL/GenBank/DDBJ whole genome shotgun (WGS) entry which is preliminary data.</text>
</comment>
<dbReference type="InterPro" id="IPR023577">
    <property type="entry name" value="CYTH_domain"/>
</dbReference>
<evidence type="ECO:0000259" key="1">
    <source>
        <dbReference type="Pfam" id="PF01928"/>
    </source>
</evidence>
<feature type="domain" description="CYTH" evidence="1">
    <location>
        <begin position="10"/>
        <end position="82"/>
    </location>
</feature>
<reference evidence="2 3" key="1">
    <citation type="journal article" date="2016" name="Nat. Commun.">
        <title>Thousands of microbial genomes shed light on interconnected biogeochemical processes in an aquifer system.</title>
        <authorList>
            <person name="Anantharaman K."/>
            <person name="Brown C.T."/>
            <person name="Hug L.A."/>
            <person name="Sharon I."/>
            <person name="Castelle C.J."/>
            <person name="Probst A.J."/>
            <person name="Thomas B.C."/>
            <person name="Singh A."/>
            <person name="Wilkins M.J."/>
            <person name="Karaoz U."/>
            <person name="Brodie E.L."/>
            <person name="Williams K.H."/>
            <person name="Hubbard S.S."/>
            <person name="Banfield J.F."/>
        </authorList>
    </citation>
    <scope>NUCLEOTIDE SEQUENCE [LARGE SCALE GENOMIC DNA]</scope>
</reference>
<dbReference type="InterPro" id="IPR033469">
    <property type="entry name" value="CYTH-like_dom_sf"/>
</dbReference>
<dbReference type="Gene3D" id="2.40.320.10">
    <property type="entry name" value="Hypothetical Protein Pfu-838710-001"/>
    <property type="match status" value="1"/>
</dbReference>
<dbReference type="Pfam" id="PF01928">
    <property type="entry name" value="CYTH"/>
    <property type="match status" value="1"/>
</dbReference>
<dbReference type="Proteomes" id="UP000178774">
    <property type="component" value="Unassembled WGS sequence"/>
</dbReference>
<gene>
    <name evidence="2" type="ORF">A2822_02950</name>
</gene>
<evidence type="ECO:0000313" key="2">
    <source>
        <dbReference type="EMBL" id="OGZ65980.1"/>
    </source>
</evidence>
<evidence type="ECO:0000313" key="3">
    <source>
        <dbReference type="Proteomes" id="UP000178774"/>
    </source>
</evidence>
<accession>A0A1G2HUS8</accession>
<dbReference type="EMBL" id="MHOP01000011">
    <property type="protein sequence ID" value="OGZ65980.1"/>
    <property type="molecule type" value="Genomic_DNA"/>
</dbReference>
<organism evidence="2 3">
    <name type="scientific">Candidatus Staskawiczbacteria bacterium RIFCSPHIGHO2_01_FULL_41_41</name>
    <dbReference type="NCBI Taxonomy" id="1802203"/>
    <lineage>
        <taxon>Bacteria</taxon>
        <taxon>Candidatus Staskawicziibacteriota</taxon>
    </lineage>
</organism>